<dbReference type="EMBL" id="LAZR01000107">
    <property type="protein sequence ID" value="KKN90734.1"/>
    <property type="molecule type" value="Genomic_DNA"/>
</dbReference>
<gene>
    <name evidence="1" type="ORF">LCGC14_0223170</name>
</gene>
<dbReference type="AlphaFoldDB" id="A0A0F9UGC4"/>
<comment type="caution">
    <text evidence="1">The sequence shown here is derived from an EMBL/GenBank/DDBJ whole genome shotgun (WGS) entry which is preliminary data.</text>
</comment>
<accession>A0A0F9UGC4</accession>
<name>A0A0F9UGC4_9ZZZZ</name>
<evidence type="ECO:0000313" key="1">
    <source>
        <dbReference type="EMBL" id="KKN90734.1"/>
    </source>
</evidence>
<protein>
    <submittedName>
        <fullName evidence="1">Uncharacterized protein</fullName>
    </submittedName>
</protein>
<reference evidence="1" key="1">
    <citation type="journal article" date="2015" name="Nature">
        <title>Complex archaea that bridge the gap between prokaryotes and eukaryotes.</title>
        <authorList>
            <person name="Spang A."/>
            <person name="Saw J.H."/>
            <person name="Jorgensen S.L."/>
            <person name="Zaremba-Niedzwiedzka K."/>
            <person name="Martijn J."/>
            <person name="Lind A.E."/>
            <person name="van Eijk R."/>
            <person name="Schleper C."/>
            <person name="Guy L."/>
            <person name="Ettema T.J."/>
        </authorList>
    </citation>
    <scope>NUCLEOTIDE SEQUENCE</scope>
</reference>
<organism evidence="1">
    <name type="scientific">marine sediment metagenome</name>
    <dbReference type="NCBI Taxonomy" id="412755"/>
    <lineage>
        <taxon>unclassified sequences</taxon>
        <taxon>metagenomes</taxon>
        <taxon>ecological metagenomes</taxon>
    </lineage>
</organism>
<sequence length="178" mass="21015">MPNEFKIFIKCDVKPKYDRKHPTQLKRDKERLINVVENIKKKLKSDDEIIYTEGCAFDTSVLSLGSKEEGDYWRMGSRHRFILCDFDYLGLHEDVQKTAEVLHKDINDFVNSGKTVYEKCNIYWGWEDKDFDSETDKASRDLSSVSFKDVYCPACWIIMKHISGKYYRCPKCRKVIKS</sequence>
<proteinExistence type="predicted"/>